<dbReference type="OrthoDB" id="463078at2"/>
<proteinExistence type="inferred from homology"/>
<dbReference type="PANTHER" id="PTHR34793:SF1">
    <property type="entry name" value="PROTEIN THYLAKOID FORMATION 1, CHLOROPLASTIC"/>
    <property type="match status" value="1"/>
</dbReference>
<gene>
    <name evidence="2 4" type="primary">thf1</name>
    <name evidence="4" type="ORF">C1752_13689</name>
</gene>
<dbReference type="PANTHER" id="PTHR34793">
    <property type="entry name" value="PROTEIN THYLAKOID FORMATION 1, CHLOROPLASTIC"/>
    <property type="match status" value="1"/>
</dbReference>
<evidence type="ECO:0000313" key="4">
    <source>
        <dbReference type="EMBL" id="PZD70382.1"/>
    </source>
</evidence>
<dbReference type="AlphaFoldDB" id="A0A2W1JGS8"/>
<evidence type="ECO:0000313" key="5">
    <source>
        <dbReference type="Proteomes" id="UP000248857"/>
    </source>
</evidence>
<reference evidence="4 5" key="1">
    <citation type="journal article" date="2018" name="Sci. Rep.">
        <title>A novel species of the marine cyanobacterium Acaryochloris with a unique pigment content and lifestyle.</title>
        <authorList>
            <person name="Partensky F."/>
            <person name="Six C."/>
            <person name="Ratin M."/>
            <person name="Garczarek L."/>
            <person name="Vaulot D."/>
            <person name="Probert I."/>
            <person name="Calteau A."/>
            <person name="Gourvil P."/>
            <person name="Marie D."/>
            <person name="Grebert T."/>
            <person name="Bouchier C."/>
            <person name="Le Panse S."/>
            <person name="Gachenot M."/>
            <person name="Rodriguez F."/>
            <person name="Garrido J.L."/>
        </authorList>
    </citation>
    <scope>NUCLEOTIDE SEQUENCE [LARGE SCALE GENOMIC DNA]</scope>
    <source>
        <strain evidence="4 5">RCC1774</strain>
    </source>
</reference>
<organism evidence="4 5">
    <name type="scientific">Acaryochloris thomasi RCC1774</name>
    <dbReference type="NCBI Taxonomy" id="1764569"/>
    <lineage>
        <taxon>Bacteria</taxon>
        <taxon>Bacillati</taxon>
        <taxon>Cyanobacteriota</taxon>
        <taxon>Cyanophyceae</taxon>
        <taxon>Acaryochloridales</taxon>
        <taxon>Acaryochloridaceae</taxon>
        <taxon>Acaryochloris</taxon>
        <taxon>Acaryochloris thomasi</taxon>
    </lineage>
</organism>
<keyword evidence="5" id="KW-1185">Reference proteome</keyword>
<dbReference type="Proteomes" id="UP000248857">
    <property type="component" value="Unassembled WGS sequence"/>
</dbReference>
<feature type="compositionally biased region" description="Basic and acidic residues" evidence="3">
    <location>
        <begin position="211"/>
        <end position="240"/>
    </location>
</feature>
<keyword evidence="1 2" id="KW-0175">Coiled coil</keyword>
<dbReference type="NCBIfam" id="TIGR03060">
    <property type="entry name" value="PS_II_psb29"/>
    <property type="match status" value="1"/>
</dbReference>
<protein>
    <recommendedName>
        <fullName evidence="2">Protein Thf1</fullName>
    </recommendedName>
</protein>
<accession>A0A2W1JGS8</accession>
<dbReference type="RefSeq" id="WP_110989082.1">
    <property type="nucleotide sequence ID" value="NZ_CAWNWM010000040.1"/>
</dbReference>
<dbReference type="GO" id="GO:0010207">
    <property type="term" value="P:photosystem II assembly"/>
    <property type="evidence" value="ECO:0007669"/>
    <property type="project" value="InterPro"/>
</dbReference>
<evidence type="ECO:0000256" key="1">
    <source>
        <dbReference type="ARBA" id="ARBA00023054"/>
    </source>
</evidence>
<comment type="function">
    <text evidence="2">May be involved in photosynthetic membrane biogenesis.</text>
</comment>
<feature type="compositionally biased region" description="Low complexity" evidence="3">
    <location>
        <begin position="242"/>
        <end position="261"/>
    </location>
</feature>
<name>A0A2W1JGS8_9CYAN</name>
<evidence type="ECO:0000256" key="3">
    <source>
        <dbReference type="SAM" id="MobiDB-lite"/>
    </source>
</evidence>
<comment type="caution">
    <text evidence="4">The sequence shown here is derived from an EMBL/GenBank/DDBJ whole genome shotgun (WGS) entry which is preliminary data.</text>
</comment>
<dbReference type="GO" id="GO:0030096">
    <property type="term" value="C:plasma membrane-derived thylakoid photosystem II"/>
    <property type="evidence" value="ECO:0007669"/>
    <property type="project" value="TreeGrafter"/>
</dbReference>
<sequence length="261" mass="29284">MNNLRTVSDTKRAFYSIHTRPVNSIYRRVVEEVMVEMHLLRVNEDFREDPIFALGVVTTYDSFMEGYTPEADRTTIFEAICRAQDADPAKYRQDAEQMKQFAESKSLDELLELMTTSTPSGGSDLQGQLSSMSQNEKFKYSRLFGVGLLTSLQLADAEVLKDETRLKEILHTLSESLKLPENKVLQDIELYRANLDKMVQTQQAIADNIAADRKRREQAEAEKAEKAKAEATKAEDKPEPAETPAAETTDATSDAADSSSS</sequence>
<dbReference type="HAMAP" id="MF_01843">
    <property type="entry name" value="Thf1"/>
    <property type="match status" value="1"/>
</dbReference>
<dbReference type="EMBL" id="PQWO01000040">
    <property type="protein sequence ID" value="PZD70382.1"/>
    <property type="molecule type" value="Genomic_DNA"/>
</dbReference>
<evidence type="ECO:0000256" key="2">
    <source>
        <dbReference type="HAMAP-Rule" id="MF_01843"/>
    </source>
</evidence>
<dbReference type="Pfam" id="PF11264">
    <property type="entry name" value="ThylakoidFormat"/>
    <property type="match status" value="1"/>
</dbReference>
<dbReference type="InterPro" id="IPR017499">
    <property type="entry name" value="Thf1"/>
</dbReference>
<comment type="similarity">
    <text evidence="2">Belongs to the THF1 family.</text>
</comment>
<feature type="region of interest" description="Disordered" evidence="3">
    <location>
        <begin position="211"/>
        <end position="261"/>
    </location>
</feature>